<proteinExistence type="predicted"/>
<reference evidence="2 3" key="1">
    <citation type="journal article" date="2019" name="Int. J. Syst. Evol. Microbiol.">
        <title>The Global Catalogue of Microorganisms (GCM) 10K type strain sequencing project: providing services to taxonomists for standard genome sequencing and annotation.</title>
        <authorList>
            <consortium name="The Broad Institute Genomics Platform"/>
            <consortium name="The Broad Institute Genome Sequencing Center for Infectious Disease"/>
            <person name="Wu L."/>
            <person name="Ma J."/>
        </authorList>
    </citation>
    <scope>NUCLEOTIDE SEQUENCE [LARGE SCALE GENOMIC DNA]</scope>
    <source>
        <strain evidence="2 3">RDMS1</strain>
    </source>
</reference>
<organism evidence="2 3">
    <name type="scientific">Halocatena marina</name>
    <dbReference type="NCBI Taxonomy" id="2934937"/>
    <lineage>
        <taxon>Archaea</taxon>
        <taxon>Methanobacteriati</taxon>
        <taxon>Methanobacteriota</taxon>
        <taxon>Stenosarchaea group</taxon>
        <taxon>Halobacteria</taxon>
        <taxon>Halobacteriales</taxon>
        <taxon>Natronomonadaceae</taxon>
        <taxon>Halocatena</taxon>
    </lineage>
</organism>
<keyword evidence="3" id="KW-1185">Reference proteome</keyword>
<gene>
    <name evidence="2" type="ORF">ACFQL7_12630</name>
</gene>
<accession>A0ABD5YR49</accession>
<dbReference type="InterPro" id="IPR005302">
    <property type="entry name" value="MoCF_Sase_C"/>
</dbReference>
<dbReference type="Proteomes" id="UP001596417">
    <property type="component" value="Unassembled WGS sequence"/>
</dbReference>
<evidence type="ECO:0000313" key="3">
    <source>
        <dbReference type="Proteomes" id="UP001596417"/>
    </source>
</evidence>
<evidence type="ECO:0000259" key="1">
    <source>
        <dbReference type="PROSITE" id="PS51340"/>
    </source>
</evidence>
<dbReference type="InterPro" id="IPR005303">
    <property type="entry name" value="MOCOS_middle"/>
</dbReference>
<dbReference type="RefSeq" id="WP_390205713.1">
    <property type="nucleotide sequence ID" value="NZ_JBHSZC010000001.1"/>
</dbReference>
<comment type="caution">
    <text evidence="2">The sequence shown here is derived from an EMBL/GenBank/DDBJ whole genome shotgun (WGS) entry which is preliminary data.</text>
</comment>
<dbReference type="Pfam" id="PF03476">
    <property type="entry name" value="MOSC_N"/>
    <property type="match status" value="1"/>
</dbReference>
<evidence type="ECO:0000313" key="2">
    <source>
        <dbReference type="EMBL" id="MFC7190601.1"/>
    </source>
</evidence>
<name>A0ABD5YR49_9EURY</name>
<dbReference type="PROSITE" id="PS51340">
    <property type="entry name" value="MOSC"/>
    <property type="match status" value="1"/>
</dbReference>
<dbReference type="EMBL" id="JBHTAX010000001">
    <property type="protein sequence ID" value="MFC7190601.1"/>
    <property type="molecule type" value="Genomic_DNA"/>
</dbReference>
<protein>
    <submittedName>
        <fullName evidence="2">MOSC N-terminal beta barrel domain-containing protein</fullName>
    </submittedName>
</protein>
<dbReference type="AlphaFoldDB" id="A0ABD5YR49"/>
<sequence length="227" mass="25631">MAELRRITTYPIKALDPFDRETGQITEEGVIEDDREYAILDRSADESYDPDTASVSGNGDYINGKRTAAVHRLRSTFDPEARTLMIRIQDETDAHTFDLDDRTELNAWLTDYFGRPVSVRRDASGHHDLRKRDISGPSVISTATLREVASWFPEIEIDSIRRRFRANLEIGGVPHSGRTGLLPTTVRLLPFASVMCDSKASNRANGVLFRYAIPTPEKRTTTFGRRS</sequence>
<feature type="domain" description="MOSC" evidence="1">
    <location>
        <begin position="102"/>
        <end position="227"/>
    </location>
</feature>